<dbReference type="AlphaFoldDB" id="A0A133VQE4"/>
<gene>
    <name evidence="1" type="ORF">AKJ59_00655</name>
</gene>
<proteinExistence type="predicted"/>
<name>A0A133VQE4_9EURY</name>
<accession>A0A133VQE4</accession>
<protein>
    <submittedName>
        <fullName evidence="1">Uncharacterized protein</fullName>
    </submittedName>
</protein>
<dbReference type="Proteomes" id="UP000070248">
    <property type="component" value="Unassembled WGS sequence"/>
</dbReference>
<organism evidence="1 2">
    <name type="scientific">candidate division MSBL1 archaeon SCGC-AAA385M02</name>
    <dbReference type="NCBI Taxonomy" id="1698287"/>
    <lineage>
        <taxon>Archaea</taxon>
        <taxon>Methanobacteriati</taxon>
        <taxon>Methanobacteriota</taxon>
        <taxon>candidate division MSBL1</taxon>
    </lineage>
</organism>
<keyword evidence="2" id="KW-1185">Reference proteome</keyword>
<evidence type="ECO:0000313" key="2">
    <source>
        <dbReference type="Proteomes" id="UP000070248"/>
    </source>
</evidence>
<reference evidence="1 2" key="1">
    <citation type="journal article" date="2016" name="Sci. Rep.">
        <title>Metabolic traits of an uncultured archaeal lineage -MSBL1- from brine pools of the Red Sea.</title>
        <authorList>
            <person name="Mwirichia R."/>
            <person name="Alam I."/>
            <person name="Rashid M."/>
            <person name="Vinu M."/>
            <person name="Ba-Alawi W."/>
            <person name="Anthony Kamau A."/>
            <person name="Kamanda Ngugi D."/>
            <person name="Goker M."/>
            <person name="Klenk H.P."/>
            <person name="Bajic V."/>
            <person name="Stingl U."/>
        </authorList>
    </citation>
    <scope>NUCLEOTIDE SEQUENCE [LARGE SCALE GENOMIC DNA]</scope>
    <source>
        <strain evidence="1">SCGC-AAA385M02</strain>
    </source>
</reference>
<sequence>MPKTKYKTIRYRRGPHHISVRVPREKVSNRCAICGNEFREKGYSRLNTHHWREKYNFDKVKEKKIRVLDNSVQLDVNHHRVANAMREITDYIQNEHITIEQVAKLVKTMPEDMKTVWIKLAQEISWW</sequence>
<comment type="caution">
    <text evidence="1">The sequence shown here is derived from an EMBL/GenBank/DDBJ whole genome shotgun (WGS) entry which is preliminary data.</text>
</comment>
<evidence type="ECO:0000313" key="1">
    <source>
        <dbReference type="EMBL" id="KXB08679.1"/>
    </source>
</evidence>
<dbReference type="EMBL" id="LHYL01000008">
    <property type="protein sequence ID" value="KXB08679.1"/>
    <property type="molecule type" value="Genomic_DNA"/>
</dbReference>